<dbReference type="InterPro" id="IPR036603">
    <property type="entry name" value="RBP11-like"/>
</dbReference>
<dbReference type="CDD" id="cd06928">
    <property type="entry name" value="RNAP_alpha_NTD"/>
    <property type="match status" value="1"/>
</dbReference>
<evidence type="ECO:0000256" key="3">
    <source>
        <dbReference type="ARBA" id="ARBA00015972"/>
    </source>
</evidence>
<evidence type="ECO:0000256" key="2">
    <source>
        <dbReference type="ARBA" id="ARBA00012418"/>
    </source>
</evidence>
<comment type="similarity">
    <text evidence="1 11">Belongs to the RNA polymerase alpha chain family.</text>
</comment>
<comment type="catalytic activity">
    <reaction evidence="10 11">
        <text>RNA(n) + a ribonucleoside 5'-triphosphate = RNA(n+1) + diphosphate</text>
        <dbReference type="Rhea" id="RHEA:21248"/>
        <dbReference type="Rhea" id="RHEA-COMP:14527"/>
        <dbReference type="Rhea" id="RHEA-COMP:17342"/>
        <dbReference type="ChEBI" id="CHEBI:33019"/>
        <dbReference type="ChEBI" id="CHEBI:61557"/>
        <dbReference type="ChEBI" id="CHEBI:140395"/>
        <dbReference type="EC" id="2.7.7.6"/>
    </reaction>
</comment>
<sequence>MNNPPAGGERKKMIEPIFHIKSEQESATFGRFIIEPLEQGFGQTLGNSLRRVLLSSLPGAVITQIKIGGVKHKFSTLEGMSEDIIDLILNLRQVRFNYEGEKPVKLELEKSGPGVVKAGDIKTLANVQVINKDLVLANLADKKSSLKIEMMVARGFGYLPAEVGREEKLGVIPLDAAFSPVRRVNYQVEATRVGQRTDLDKLILEITTDGTIKPKEALKASAKILITFFNQIINPKKVEVKKETKSLIDEEATKLTLEELDLPTRIVNALRKSGYGTVADLLGIKPVDLAKIKNLGEKSIKTVQAALAKKGIKWEPGGEK</sequence>
<protein>
    <recommendedName>
        <fullName evidence="3 11">DNA-directed RNA polymerase subunit alpha</fullName>
        <shortName evidence="11">RNAP subunit alpha</shortName>
        <ecNumber evidence="2 11">2.7.7.6</ecNumber>
    </recommendedName>
    <alternativeName>
        <fullName evidence="9 11">RNA polymerase subunit alpha</fullName>
    </alternativeName>
    <alternativeName>
        <fullName evidence="8 11">Transcriptase subunit alpha</fullName>
    </alternativeName>
</protein>
<dbReference type="GO" id="GO:0003677">
    <property type="term" value="F:DNA binding"/>
    <property type="evidence" value="ECO:0007669"/>
    <property type="project" value="UniProtKB-UniRule"/>
</dbReference>
<keyword evidence="4 11" id="KW-0240">DNA-directed RNA polymerase</keyword>
<gene>
    <name evidence="11" type="primary">rpoA</name>
    <name evidence="13" type="ORF">COT04_01725</name>
</gene>
<dbReference type="NCBIfam" id="NF003519">
    <property type="entry name" value="PRK05182.2-5"/>
    <property type="match status" value="1"/>
</dbReference>
<keyword evidence="7 11" id="KW-0804">Transcription</keyword>
<dbReference type="SUPFAM" id="SSF56553">
    <property type="entry name" value="Insert subdomain of RNA polymerase alpha subunit"/>
    <property type="match status" value="1"/>
</dbReference>
<evidence type="ECO:0000256" key="5">
    <source>
        <dbReference type="ARBA" id="ARBA00022679"/>
    </source>
</evidence>
<keyword evidence="6 11" id="KW-0548">Nucleotidyltransferase</keyword>
<evidence type="ECO:0000256" key="7">
    <source>
        <dbReference type="ARBA" id="ARBA00023163"/>
    </source>
</evidence>
<feature type="region of interest" description="Alpha N-terminal domain (alpha-NTD)" evidence="11">
    <location>
        <begin position="1"/>
        <end position="241"/>
    </location>
</feature>
<proteinExistence type="inferred from homology"/>
<evidence type="ECO:0000256" key="11">
    <source>
        <dbReference type="HAMAP-Rule" id="MF_00059"/>
    </source>
</evidence>
<dbReference type="InterPro" id="IPR011773">
    <property type="entry name" value="DNA-dir_RpoA"/>
</dbReference>
<dbReference type="GO" id="GO:0005737">
    <property type="term" value="C:cytoplasm"/>
    <property type="evidence" value="ECO:0007669"/>
    <property type="project" value="UniProtKB-ARBA"/>
</dbReference>
<dbReference type="GO" id="GO:0003899">
    <property type="term" value="F:DNA-directed RNA polymerase activity"/>
    <property type="evidence" value="ECO:0007669"/>
    <property type="project" value="UniProtKB-UniRule"/>
</dbReference>
<evidence type="ECO:0000256" key="9">
    <source>
        <dbReference type="ARBA" id="ARBA00033070"/>
    </source>
</evidence>
<evidence type="ECO:0000259" key="12">
    <source>
        <dbReference type="SMART" id="SM00662"/>
    </source>
</evidence>
<dbReference type="AlphaFoldDB" id="A0A2M6YPR5"/>
<dbReference type="Gene3D" id="3.30.1360.10">
    <property type="entry name" value="RNA polymerase, RBP11-like subunit"/>
    <property type="match status" value="1"/>
</dbReference>
<dbReference type="Proteomes" id="UP000229559">
    <property type="component" value="Unassembled WGS sequence"/>
</dbReference>
<feature type="region of interest" description="Alpha C-terminal domain (alpha-CTD)" evidence="11">
    <location>
        <begin position="253"/>
        <end position="320"/>
    </location>
</feature>
<accession>A0A2M6YPR5</accession>
<evidence type="ECO:0000256" key="6">
    <source>
        <dbReference type="ARBA" id="ARBA00022695"/>
    </source>
</evidence>
<dbReference type="GO" id="GO:0006351">
    <property type="term" value="P:DNA-templated transcription"/>
    <property type="evidence" value="ECO:0007669"/>
    <property type="project" value="UniProtKB-UniRule"/>
</dbReference>
<evidence type="ECO:0000256" key="8">
    <source>
        <dbReference type="ARBA" id="ARBA00032524"/>
    </source>
</evidence>
<organism evidence="13 14">
    <name type="scientific">Candidatus Shapirobacteria bacterium CG07_land_8_20_14_0_80_39_12</name>
    <dbReference type="NCBI Taxonomy" id="1974480"/>
    <lineage>
        <taxon>Bacteria</taxon>
        <taxon>Candidatus Shapironibacteriota</taxon>
    </lineage>
</organism>
<evidence type="ECO:0000256" key="4">
    <source>
        <dbReference type="ARBA" id="ARBA00022478"/>
    </source>
</evidence>
<dbReference type="InterPro" id="IPR011263">
    <property type="entry name" value="DNA-dir_RNA_pol_RpoA/D/Rpb3"/>
</dbReference>
<dbReference type="GO" id="GO:0000428">
    <property type="term" value="C:DNA-directed RNA polymerase complex"/>
    <property type="evidence" value="ECO:0007669"/>
    <property type="project" value="UniProtKB-KW"/>
</dbReference>
<dbReference type="InterPro" id="IPR011260">
    <property type="entry name" value="RNAP_asu_C"/>
</dbReference>
<comment type="function">
    <text evidence="11">DNA-dependent RNA polymerase catalyzes the transcription of DNA into RNA using the four ribonucleoside triphosphates as substrates.</text>
</comment>
<keyword evidence="5 11" id="KW-0808">Transferase</keyword>
<evidence type="ECO:0000256" key="1">
    <source>
        <dbReference type="ARBA" id="ARBA00007123"/>
    </source>
</evidence>
<evidence type="ECO:0000256" key="10">
    <source>
        <dbReference type="ARBA" id="ARBA00048552"/>
    </source>
</evidence>
<dbReference type="Pfam" id="PF03118">
    <property type="entry name" value="RNA_pol_A_CTD"/>
    <property type="match status" value="1"/>
</dbReference>
<dbReference type="EMBL" id="PEXA01000051">
    <property type="protein sequence ID" value="PIU33107.1"/>
    <property type="molecule type" value="Genomic_DNA"/>
</dbReference>
<name>A0A2M6YPR5_9BACT</name>
<reference evidence="14" key="1">
    <citation type="submission" date="2017-09" db="EMBL/GenBank/DDBJ databases">
        <title>Depth-based differentiation of microbial function through sediment-hosted aquifers and enrichment of novel symbionts in the deep terrestrial subsurface.</title>
        <authorList>
            <person name="Probst A.J."/>
            <person name="Ladd B."/>
            <person name="Jarett J.K."/>
            <person name="Geller-Mcgrath D.E."/>
            <person name="Sieber C.M.K."/>
            <person name="Emerson J.B."/>
            <person name="Anantharaman K."/>
            <person name="Thomas B.C."/>
            <person name="Malmstrom R."/>
            <person name="Stieglmeier M."/>
            <person name="Klingl A."/>
            <person name="Woyke T."/>
            <person name="Ryan C.M."/>
            <person name="Banfield J.F."/>
        </authorList>
    </citation>
    <scope>NUCLEOTIDE SEQUENCE [LARGE SCALE GENOMIC DNA]</scope>
</reference>
<dbReference type="NCBIfam" id="TIGR02027">
    <property type="entry name" value="rpoA"/>
    <property type="match status" value="1"/>
</dbReference>
<comment type="caution">
    <text evidence="13">The sequence shown here is derived from an EMBL/GenBank/DDBJ whole genome shotgun (WGS) entry which is preliminary data.</text>
</comment>
<dbReference type="InterPro" id="IPR011262">
    <property type="entry name" value="DNA-dir_RNA_pol_insert"/>
</dbReference>
<dbReference type="Gene3D" id="2.170.120.12">
    <property type="entry name" value="DNA-directed RNA polymerase, insert domain"/>
    <property type="match status" value="1"/>
</dbReference>
<dbReference type="Gene3D" id="1.10.150.20">
    <property type="entry name" value="5' to 3' exonuclease, C-terminal subdomain"/>
    <property type="match status" value="1"/>
</dbReference>
<dbReference type="FunFam" id="2.170.120.12:FF:000001">
    <property type="entry name" value="DNA-directed RNA polymerase subunit alpha"/>
    <property type="match status" value="1"/>
</dbReference>
<evidence type="ECO:0000313" key="14">
    <source>
        <dbReference type="Proteomes" id="UP000229559"/>
    </source>
</evidence>
<dbReference type="Pfam" id="PF01000">
    <property type="entry name" value="RNA_pol_A_bac"/>
    <property type="match status" value="1"/>
</dbReference>
<comment type="domain">
    <text evidence="11">The N-terminal domain is essential for RNAP assembly and basal transcription, whereas the C-terminal domain is involved in interaction with transcriptional regulators and with upstream promoter elements.</text>
</comment>
<dbReference type="EC" id="2.7.7.6" evidence="2 11"/>
<dbReference type="SMART" id="SM00662">
    <property type="entry name" value="RPOLD"/>
    <property type="match status" value="1"/>
</dbReference>
<evidence type="ECO:0000313" key="13">
    <source>
        <dbReference type="EMBL" id="PIU33107.1"/>
    </source>
</evidence>
<dbReference type="HAMAP" id="MF_00059">
    <property type="entry name" value="RNApol_bact_RpoA"/>
    <property type="match status" value="1"/>
</dbReference>
<dbReference type="SUPFAM" id="SSF47789">
    <property type="entry name" value="C-terminal domain of RNA polymerase alpha subunit"/>
    <property type="match status" value="1"/>
</dbReference>
<dbReference type="InterPro" id="IPR036643">
    <property type="entry name" value="RNApol_insert_sf"/>
</dbReference>
<dbReference type="Pfam" id="PF01193">
    <property type="entry name" value="RNA_pol_L"/>
    <property type="match status" value="1"/>
</dbReference>
<dbReference type="SUPFAM" id="SSF55257">
    <property type="entry name" value="RBP11-like subunits of RNA polymerase"/>
    <property type="match status" value="1"/>
</dbReference>
<feature type="domain" description="DNA-directed RNA polymerase RpoA/D/Rpb3-type" evidence="12">
    <location>
        <begin position="29"/>
        <end position="235"/>
    </location>
</feature>
<comment type="subunit">
    <text evidence="11">Homodimer. The RNAP catalytic core consists of 2 alpha, 1 beta, 1 beta' and 1 omega subunit. When a sigma factor is associated with the core the holoenzyme is formed, which can initiate transcription.</text>
</comment>
<dbReference type="GO" id="GO:0046983">
    <property type="term" value="F:protein dimerization activity"/>
    <property type="evidence" value="ECO:0007669"/>
    <property type="project" value="InterPro"/>
</dbReference>